<organism evidence="15 16">
    <name type="scientific">Zeimonas arvi</name>
    <dbReference type="NCBI Taxonomy" id="2498847"/>
    <lineage>
        <taxon>Bacteria</taxon>
        <taxon>Pseudomonadati</taxon>
        <taxon>Pseudomonadota</taxon>
        <taxon>Betaproteobacteria</taxon>
        <taxon>Burkholderiales</taxon>
        <taxon>Burkholderiaceae</taxon>
        <taxon>Zeimonas</taxon>
    </lineage>
</organism>
<evidence type="ECO:0000256" key="9">
    <source>
        <dbReference type="ARBA" id="ARBA00023002"/>
    </source>
</evidence>
<dbReference type="InterPro" id="IPR013112">
    <property type="entry name" value="FAD-bd_8"/>
</dbReference>
<feature type="transmembrane region" description="Helical" evidence="13">
    <location>
        <begin position="21"/>
        <end position="41"/>
    </location>
</feature>
<comment type="caution">
    <text evidence="15">The sequence shown here is derived from an EMBL/GenBank/DDBJ whole genome shotgun (WGS) entry which is preliminary data.</text>
</comment>
<keyword evidence="7" id="KW-0274">FAD</keyword>
<keyword evidence="8 13" id="KW-1133">Transmembrane helix</keyword>
<dbReference type="PROSITE" id="PS51384">
    <property type="entry name" value="FAD_FR"/>
    <property type="match status" value="1"/>
</dbReference>
<dbReference type="RefSeq" id="WP_147705482.1">
    <property type="nucleotide sequence ID" value="NZ_VDUY01000007.1"/>
</dbReference>
<dbReference type="Pfam" id="PF00175">
    <property type="entry name" value="NAD_binding_1"/>
    <property type="match status" value="1"/>
</dbReference>
<dbReference type="AlphaFoldDB" id="A0A5C8NR80"/>
<dbReference type="InterPro" id="IPR050415">
    <property type="entry name" value="MRET"/>
</dbReference>
<protein>
    <recommendedName>
        <fullName evidence="14">FAD-binding FR-type domain-containing protein</fullName>
    </recommendedName>
</protein>
<keyword evidence="5" id="KW-0001">2Fe-2S</keyword>
<evidence type="ECO:0000256" key="6">
    <source>
        <dbReference type="ARBA" id="ARBA00022723"/>
    </source>
</evidence>
<evidence type="ECO:0000256" key="7">
    <source>
        <dbReference type="ARBA" id="ARBA00022827"/>
    </source>
</evidence>
<dbReference type="GO" id="GO:0046872">
    <property type="term" value="F:metal ion binding"/>
    <property type="evidence" value="ECO:0007669"/>
    <property type="project" value="UniProtKB-KW"/>
</dbReference>
<evidence type="ECO:0000256" key="11">
    <source>
        <dbReference type="ARBA" id="ARBA00023014"/>
    </source>
</evidence>
<gene>
    <name evidence="15" type="ORF">FHP08_15925</name>
</gene>
<dbReference type="PANTHER" id="PTHR47354:SF8">
    <property type="entry name" value="1,2-PHENYLACETYL-COA EPOXIDASE, SUBUNIT E"/>
    <property type="match status" value="1"/>
</dbReference>
<dbReference type="InterPro" id="IPR017927">
    <property type="entry name" value="FAD-bd_FR_type"/>
</dbReference>
<evidence type="ECO:0000256" key="2">
    <source>
        <dbReference type="ARBA" id="ARBA00004141"/>
    </source>
</evidence>
<dbReference type="GO" id="GO:0051537">
    <property type="term" value="F:2 iron, 2 sulfur cluster binding"/>
    <property type="evidence" value="ECO:0007669"/>
    <property type="project" value="UniProtKB-KW"/>
</dbReference>
<evidence type="ECO:0000313" key="15">
    <source>
        <dbReference type="EMBL" id="TXL63788.1"/>
    </source>
</evidence>
<dbReference type="InterPro" id="IPR039261">
    <property type="entry name" value="FNR_nucleotide-bd"/>
</dbReference>
<feature type="transmembrane region" description="Helical" evidence="13">
    <location>
        <begin position="122"/>
        <end position="155"/>
    </location>
</feature>
<evidence type="ECO:0000256" key="5">
    <source>
        <dbReference type="ARBA" id="ARBA00022714"/>
    </source>
</evidence>
<dbReference type="EMBL" id="VDUY01000007">
    <property type="protein sequence ID" value="TXL63788.1"/>
    <property type="molecule type" value="Genomic_DNA"/>
</dbReference>
<dbReference type="Pfam" id="PF01794">
    <property type="entry name" value="Ferric_reduct"/>
    <property type="match status" value="1"/>
</dbReference>
<evidence type="ECO:0000313" key="16">
    <source>
        <dbReference type="Proteomes" id="UP000321548"/>
    </source>
</evidence>
<evidence type="ECO:0000256" key="10">
    <source>
        <dbReference type="ARBA" id="ARBA00023004"/>
    </source>
</evidence>
<dbReference type="InterPro" id="IPR001433">
    <property type="entry name" value="OxRdtase_FAD/NAD-bd"/>
</dbReference>
<evidence type="ECO:0000256" key="4">
    <source>
        <dbReference type="ARBA" id="ARBA00022692"/>
    </source>
</evidence>
<name>A0A5C8NR80_9BURK</name>
<feature type="transmembrane region" description="Helical" evidence="13">
    <location>
        <begin position="53"/>
        <end position="75"/>
    </location>
</feature>
<proteinExistence type="predicted"/>
<feature type="transmembrane region" description="Helical" evidence="13">
    <location>
        <begin position="96"/>
        <end position="116"/>
    </location>
</feature>
<evidence type="ECO:0000256" key="12">
    <source>
        <dbReference type="ARBA" id="ARBA00023136"/>
    </source>
</evidence>
<dbReference type="GO" id="GO:0016020">
    <property type="term" value="C:membrane"/>
    <property type="evidence" value="ECO:0007669"/>
    <property type="project" value="UniProtKB-SubCell"/>
</dbReference>
<evidence type="ECO:0000259" key="14">
    <source>
        <dbReference type="PROSITE" id="PS51384"/>
    </source>
</evidence>
<feature type="domain" description="FAD-binding FR-type" evidence="14">
    <location>
        <begin position="224"/>
        <end position="325"/>
    </location>
</feature>
<dbReference type="Gene3D" id="3.40.50.80">
    <property type="entry name" value="Nucleotide-binding domain of ferredoxin-NADP reductase (FNR) module"/>
    <property type="match status" value="1"/>
</dbReference>
<evidence type="ECO:0000256" key="3">
    <source>
        <dbReference type="ARBA" id="ARBA00022630"/>
    </source>
</evidence>
<dbReference type="PRINTS" id="PR00410">
    <property type="entry name" value="PHEHYDRXLASE"/>
</dbReference>
<dbReference type="Pfam" id="PF08022">
    <property type="entry name" value="FAD_binding_8"/>
    <property type="match status" value="1"/>
</dbReference>
<keyword evidence="10" id="KW-0408">Iron</keyword>
<dbReference type="SUPFAM" id="SSF52343">
    <property type="entry name" value="Ferredoxin reductase-like, C-terminal NADP-linked domain"/>
    <property type="match status" value="1"/>
</dbReference>
<sequence>MNTARDSRAPGDRRIAGGSCAPGAPVLLAAYAVLVLAPAAATVVDRDIFGGLAGWLGGATGVAALAMLLLQFLSSGRFGWLTDRPGIDRTMRFHQLAGRALALFAMAHVALAVASAGPATLAGWLGAAAMVLSSSFFATGVAAFVLLLALVVLGVRRKRLSWRYERWRASHLGGAVLAAALGLHHSLTVGVTSSRPLLAAFWTILGAAALAAVSWVHLVKPLRMKRRPLRVARNAQLAEGIREIVLEPAGGERVDWRAGQFAWVLIGQPRVPLLDHPFSIASSPRAGSGLRFLIKARGDFTTALADVRVGAPAWIDGPFGHFTLPGQTADGAAAARSIALFAGGIGIAPILGLLDELAAQGDRPPVSLVYGVADAVELVDADRLAALRQRIDLRLQVCVDAGEPPPGLAEFTRRGRPDGAAIAQALRGEPGQARCYVCGPPAMMRAVARQLRELGVPAGNIVSERFEYD</sequence>
<dbReference type="GO" id="GO:0050660">
    <property type="term" value="F:flavin adenine dinucleotide binding"/>
    <property type="evidence" value="ECO:0007669"/>
    <property type="project" value="TreeGrafter"/>
</dbReference>
<dbReference type="OrthoDB" id="9796486at2"/>
<dbReference type="InterPro" id="IPR017938">
    <property type="entry name" value="Riboflavin_synthase-like_b-brl"/>
</dbReference>
<keyword evidence="3" id="KW-0285">Flavoprotein</keyword>
<dbReference type="Proteomes" id="UP000321548">
    <property type="component" value="Unassembled WGS sequence"/>
</dbReference>
<feature type="transmembrane region" description="Helical" evidence="13">
    <location>
        <begin position="199"/>
        <end position="219"/>
    </location>
</feature>
<keyword evidence="6" id="KW-0479">Metal-binding</keyword>
<dbReference type="GO" id="GO:0016491">
    <property type="term" value="F:oxidoreductase activity"/>
    <property type="evidence" value="ECO:0007669"/>
    <property type="project" value="UniProtKB-KW"/>
</dbReference>
<dbReference type="SUPFAM" id="SSF63380">
    <property type="entry name" value="Riboflavin synthase domain-like"/>
    <property type="match status" value="1"/>
</dbReference>
<keyword evidence="12 13" id="KW-0472">Membrane</keyword>
<comment type="cofactor">
    <cofactor evidence="1">
        <name>FAD</name>
        <dbReference type="ChEBI" id="CHEBI:57692"/>
    </cofactor>
</comment>
<evidence type="ECO:0000256" key="8">
    <source>
        <dbReference type="ARBA" id="ARBA00022989"/>
    </source>
</evidence>
<dbReference type="PANTHER" id="PTHR47354">
    <property type="entry name" value="NADH OXIDOREDUCTASE HCR"/>
    <property type="match status" value="1"/>
</dbReference>
<comment type="subcellular location">
    <subcellularLocation>
        <location evidence="2">Membrane</location>
        <topology evidence="2">Multi-pass membrane protein</topology>
    </subcellularLocation>
</comment>
<reference evidence="15 16" key="1">
    <citation type="submission" date="2019-06" db="EMBL/GenBank/DDBJ databases">
        <title>Quisquiliibacterium sp. nov., isolated from a maize field.</title>
        <authorList>
            <person name="Lin S.-Y."/>
            <person name="Tsai C.-F."/>
            <person name="Young C.-C."/>
        </authorList>
    </citation>
    <scope>NUCLEOTIDE SEQUENCE [LARGE SCALE GENOMIC DNA]</scope>
    <source>
        <strain evidence="15 16">CC-CFT501</strain>
    </source>
</reference>
<keyword evidence="9" id="KW-0560">Oxidoreductase</keyword>
<evidence type="ECO:0000256" key="1">
    <source>
        <dbReference type="ARBA" id="ARBA00001974"/>
    </source>
</evidence>
<keyword evidence="11" id="KW-0411">Iron-sulfur</keyword>
<keyword evidence="4 13" id="KW-0812">Transmembrane</keyword>
<feature type="transmembrane region" description="Helical" evidence="13">
    <location>
        <begin position="167"/>
        <end position="187"/>
    </location>
</feature>
<dbReference type="CDD" id="cd06198">
    <property type="entry name" value="FNR_like_3"/>
    <property type="match status" value="1"/>
</dbReference>
<dbReference type="Gene3D" id="2.40.30.10">
    <property type="entry name" value="Translation factors"/>
    <property type="match status" value="1"/>
</dbReference>
<keyword evidence="16" id="KW-1185">Reference proteome</keyword>
<accession>A0A5C8NR80</accession>
<evidence type="ECO:0000256" key="13">
    <source>
        <dbReference type="SAM" id="Phobius"/>
    </source>
</evidence>
<dbReference type="InterPro" id="IPR013130">
    <property type="entry name" value="Fe3_Rdtase_TM_dom"/>
</dbReference>